<protein>
    <recommendedName>
        <fullName evidence="2">RING-type domain-containing protein</fullName>
    </recommendedName>
</protein>
<organism evidence="3">
    <name type="scientific">marine metagenome</name>
    <dbReference type="NCBI Taxonomy" id="408172"/>
    <lineage>
        <taxon>unclassified sequences</taxon>
        <taxon>metagenomes</taxon>
        <taxon>ecological metagenomes</taxon>
    </lineage>
</organism>
<dbReference type="AlphaFoldDB" id="A0A382ALG0"/>
<dbReference type="PROSITE" id="PS50089">
    <property type="entry name" value="ZF_RING_2"/>
    <property type="match status" value="1"/>
</dbReference>
<feature type="domain" description="RING-type" evidence="2">
    <location>
        <begin position="328"/>
        <end position="381"/>
    </location>
</feature>
<reference evidence="3" key="1">
    <citation type="submission" date="2018-05" db="EMBL/GenBank/DDBJ databases">
        <authorList>
            <person name="Lanie J.A."/>
            <person name="Ng W.-L."/>
            <person name="Kazmierczak K.M."/>
            <person name="Andrzejewski T.M."/>
            <person name="Davidsen T.M."/>
            <person name="Wayne K.J."/>
            <person name="Tettelin H."/>
            <person name="Glass J.I."/>
            <person name="Rusch D."/>
            <person name="Podicherti R."/>
            <person name="Tsui H.-C.T."/>
            <person name="Winkler M.E."/>
        </authorList>
    </citation>
    <scope>NUCLEOTIDE SEQUENCE</scope>
</reference>
<name>A0A382ALG0_9ZZZZ</name>
<accession>A0A382ALG0</accession>
<dbReference type="SUPFAM" id="SSF57850">
    <property type="entry name" value="RING/U-box"/>
    <property type="match status" value="1"/>
</dbReference>
<keyword evidence="1" id="KW-0175">Coiled coil</keyword>
<dbReference type="InterPro" id="IPR001841">
    <property type="entry name" value="Znf_RING"/>
</dbReference>
<evidence type="ECO:0000256" key="1">
    <source>
        <dbReference type="SAM" id="Coils"/>
    </source>
</evidence>
<proteinExistence type="predicted"/>
<evidence type="ECO:0000259" key="2">
    <source>
        <dbReference type="PROSITE" id="PS50089"/>
    </source>
</evidence>
<evidence type="ECO:0000313" key="3">
    <source>
        <dbReference type="EMBL" id="SVB02229.1"/>
    </source>
</evidence>
<dbReference type="InterPro" id="IPR013083">
    <property type="entry name" value="Znf_RING/FYVE/PHD"/>
</dbReference>
<gene>
    <name evidence="3" type="ORF">METZ01_LOCUS155083</name>
</gene>
<dbReference type="EMBL" id="UINC01025855">
    <property type="protein sequence ID" value="SVB02229.1"/>
    <property type="molecule type" value="Genomic_DNA"/>
</dbReference>
<dbReference type="Gene3D" id="3.30.40.10">
    <property type="entry name" value="Zinc/RING finger domain, C3HC4 (zinc finger)"/>
    <property type="match status" value="1"/>
</dbReference>
<feature type="coiled-coil region" evidence="1">
    <location>
        <begin position="35"/>
        <end position="97"/>
    </location>
</feature>
<sequence>MTTRDKNCNGYCTDVQHKSRKSEGKLKLIEKQNIHQHQQRKIENLLQKIAKLEMKNTQLRAEVFDTNNLLTKSTCKVEMIEKKLLVEEKTMEDIQAKEVVLIKKSIEFLKKLSFFVERNGFHVGLFGSLVRRVAEPRSRTIEEHERFMTEFKKSDMDVCVFSCSNENLPNLGKIIKEMKEMGMIYDIDMTSYKKFVPNSFYSETEHMKLSLKFKGEKFEMDLFNRKPTSNFFGGRDFSCNLLQINGHDGSLGLPLEYRAKPFGTLDTLLEIGTKTAHPLFPESGLVSNTHTARKISKLIHRQEKIIKNGYKVFPKLLDSTFSTSDEPCCVCLDKASDKINAEKNVPEHYIATCLCSEGRNLCSECVEHLLNTRDLRCPGCRQPLQVNFEQDEENKESESLIPEIVNLSISQSNNEELGIIPDAQIERNDINAFFGGGLMPIYENNM</sequence>